<keyword evidence="1" id="KW-1133">Transmembrane helix</keyword>
<dbReference type="EMBL" id="KN833727">
    <property type="protein sequence ID" value="KIK23340.1"/>
    <property type="molecule type" value="Genomic_DNA"/>
</dbReference>
<sequence length="168" mass="17325">MFIITLLSLFALAGQAYALTIDIGGSVGNVSAADFLDVLDTDLLVVCQDPCRNATILIQNCGTDDLCLCGPLTVTTITACQQCMFDDLIDRFAESTDPRVGSASALTAYGTACSSSVNATIPSQMITLQVPSNWDGPYLVVLSLPATAVVVAAGALLGGSALLLLSNM</sequence>
<evidence type="ECO:0000256" key="2">
    <source>
        <dbReference type="SAM" id="SignalP"/>
    </source>
</evidence>
<dbReference type="AlphaFoldDB" id="A0A0C9YEQ0"/>
<dbReference type="OrthoDB" id="2953532at2759"/>
<keyword evidence="2" id="KW-0732">Signal</keyword>
<name>A0A0C9YEQ0_9AGAM</name>
<reference evidence="3 4" key="1">
    <citation type="submission" date="2014-04" db="EMBL/GenBank/DDBJ databases">
        <authorList>
            <consortium name="DOE Joint Genome Institute"/>
            <person name="Kuo A."/>
            <person name="Kohler A."/>
            <person name="Costa M.D."/>
            <person name="Nagy L.G."/>
            <person name="Floudas D."/>
            <person name="Copeland A."/>
            <person name="Barry K.W."/>
            <person name="Cichocki N."/>
            <person name="Veneault-Fourrey C."/>
            <person name="LaButti K."/>
            <person name="Lindquist E.A."/>
            <person name="Lipzen A."/>
            <person name="Lundell T."/>
            <person name="Morin E."/>
            <person name="Murat C."/>
            <person name="Sun H."/>
            <person name="Tunlid A."/>
            <person name="Henrissat B."/>
            <person name="Grigoriev I.V."/>
            <person name="Hibbett D.S."/>
            <person name="Martin F."/>
            <person name="Nordberg H.P."/>
            <person name="Cantor M.N."/>
            <person name="Hua S.X."/>
        </authorList>
    </citation>
    <scope>NUCLEOTIDE SEQUENCE [LARGE SCALE GENOMIC DNA]</scope>
    <source>
        <strain evidence="3 4">441</strain>
    </source>
</reference>
<evidence type="ECO:0000256" key="1">
    <source>
        <dbReference type="SAM" id="Phobius"/>
    </source>
</evidence>
<gene>
    <name evidence="3" type="ORF">PISMIDRAFT_679463</name>
</gene>
<dbReference type="HOGENOM" id="CLU_132808_0_0_1"/>
<dbReference type="Proteomes" id="UP000054018">
    <property type="component" value="Unassembled WGS sequence"/>
</dbReference>
<evidence type="ECO:0000313" key="4">
    <source>
        <dbReference type="Proteomes" id="UP000054018"/>
    </source>
</evidence>
<organism evidence="3 4">
    <name type="scientific">Pisolithus microcarpus 441</name>
    <dbReference type="NCBI Taxonomy" id="765257"/>
    <lineage>
        <taxon>Eukaryota</taxon>
        <taxon>Fungi</taxon>
        <taxon>Dikarya</taxon>
        <taxon>Basidiomycota</taxon>
        <taxon>Agaricomycotina</taxon>
        <taxon>Agaricomycetes</taxon>
        <taxon>Agaricomycetidae</taxon>
        <taxon>Boletales</taxon>
        <taxon>Sclerodermatineae</taxon>
        <taxon>Pisolithaceae</taxon>
        <taxon>Pisolithus</taxon>
    </lineage>
</organism>
<feature type="transmembrane region" description="Helical" evidence="1">
    <location>
        <begin position="138"/>
        <end position="165"/>
    </location>
</feature>
<keyword evidence="4" id="KW-1185">Reference proteome</keyword>
<keyword evidence="1" id="KW-0472">Membrane</keyword>
<evidence type="ECO:0000313" key="3">
    <source>
        <dbReference type="EMBL" id="KIK23340.1"/>
    </source>
</evidence>
<reference evidence="4" key="2">
    <citation type="submission" date="2015-01" db="EMBL/GenBank/DDBJ databases">
        <title>Evolutionary Origins and Diversification of the Mycorrhizal Mutualists.</title>
        <authorList>
            <consortium name="DOE Joint Genome Institute"/>
            <consortium name="Mycorrhizal Genomics Consortium"/>
            <person name="Kohler A."/>
            <person name="Kuo A."/>
            <person name="Nagy L.G."/>
            <person name="Floudas D."/>
            <person name="Copeland A."/>
            <person name="Barry K.W."/>
            <person name="Cichocki N."/>
            <person name="Veneault-Fourrey C."/>
            <person name="LaButti K."/>
            <person name="Lindquist E.A."/>
            <person name="Lipzen A."/>
            <person name="Lundell T."/>
            <person name="Morin E."/>
            <person name="Murat C."/>
            <person name="Riley R."/>
            <person name="Ohm R."/>
            <person name="Sun H."/>
            <person name="Tunlid A."/>
            <person name="Henrissat B."/>
            <person name="Grigoriev I.V."/>
            <person name="Hibbett D.S."/>
            <person name="Martin F."/>
        </authorList>
    </citation>
    <scope>NUCLEOTIDE SEQUENCE [LARGE SCALE GENOMIC DNA]</scope>
    <source>
        <strain evidence="4">441</strain>
    </source>
</reference>
<feature type="chain" id="PRO_5002206689" evidence="2">
    <location>
        <begin position="19"/>
        <end position="168"/>
    </location>
</feature>
<protein>
    <submittedName>
        <fullName evidence="3">Uncharacterized protein</fullName>
    </submittedName>
</protein>
<feature type="signal peptide" evidence="2">
    <location>
        <begin position="1"/>
        <end position="18"/>
    </location>
</feature>
<keyword evidence="1" id="KW-0812">Transmembrane</keyword>
<proteinExistence type="predicted"/>
<accession>A0A0C9YEQ0</accession>